<dbReference type="Proteomes" id="UP000448292">
    <property type="component" value="Unassembled WGS sequence"/>
</dbReference>
<name>A0A7M3MHZ4_9BACT</name>
<organism evidence="3 4">
    <name type="scientific">Oceanidesulfovibrio indonesiensis</name>
    <dbReference type="NCBI Taxonomy" id="54767"/>
    <lineage>
        <taxon>Bacteria</taxon>
        <taxon>Pseudomonadati</taxon>
        <taxon>Thermodesulfobacteriota</taxon>
        <taxon>Desulfovibrionia</taxon>
        <taxon>Desulfovibrionales</taxon>
        <taxon>Desulfovibrionaceae</taxon>
        <taxon>Oceanidesulfovibrio</taxon>
    </lineage>
</organism>
<accession>A0A7M3MHZ4</accession>
<evidence type="ECO:0000259" key="2">
    <source>
        <dbReference type="Pfam" id="PF03599"/>
    </source>
</evidence>
<dbReference type="Pfam" id="PF03599">
    <property type="entry name" value="CdhD"/>
    <property type="match status" value="1"/>
</dbReference>
<dbReference type="Gene3D" id="3.40.50.11600">
    <property type="match status" value="1"/>
</dbReference>
<keyword evidence="1" id="KW-1133">Transmembrane helix</keyword>
<feature type="transmembrane region" description="Helical" evidence="1">
    <location>
        <begin position="194"/>
        <end position="214"/>
    </location>
</feature>
<evidence type="ECO:0000256" key="1">
    <source>
        <dbReference type="SAM" id="Phobius"/>
    </source>
</evidence>
<protein>
    <recommendedName>
        <fullName evidence="2">CO dehydrogenase/acetyl-CoA synthase delta subunit TIM barrel domain-containing protein</fullName>
    </recommendedName>
</protein>
<sequence length="337" mass="35606">MDGFHETAAGPAPRVRIRPESSAVWGTIKARCGLRTNYKVTPGLYCAGSPGPDSPALVTCNYKLTFDHLRSKLDGIDAWIVVLDTHGVNVWCAAGKGLFGTDEAVERVRSCGLDQAAPNAPLVFPQMGATGVTGLEVAKRTGRKVHFGPLRAADIPRYIENGFKADESMRRVTFSLAERAVLAPVEFLLLAKPLAFVALAIFALSGIGPGFFSLNGAWTRGLAGFGATLLACMAGGVVAPILLPWLPGRAFSLKGGLTGAVSGLAAVWLWAGGLASGTALLLWSMALSSYLCMNFTGSTPFTSPSGVEKEMRRYMPWQIGAAGLACVLWIAAAYLER</sequence>
<reference evidence="3 4" key="1">
    <citation type="submission" date="2018-06" db="EMBL/GenBank/DDBJ databases">
        <title>Complete genome of Desulfovibrio indonesiensis P37SLT.</title>
        <authorList>
            <person name="Crispim J.S."/>
            <person name="Vidigal P.M.P."/>
            <person name="Silva L.C.F."/>
            <person name="Laguardia C.N."/>
            <person name="Araujo L.C."/>
            <person name="Dias R.S."/>
            <person name="Sousa M.P."/>
            <person name="Paula S.O."/>
            <person name="Silva C."/>
        </authorList>
    </citation>
    <scope>NUCLEOTIDE SEQUENCE [LARGE SCALE GENOMIC DNA]</scope>
    <source>
        <strain evidence="3 4">P37SLT</strain>
    </source>
</reference>
<feature type="domain" description="CO dehydrogenase/acetyl-CoA synthase delta subunit TIM barrel" evidence="2">
    <location>
        <begin position="35"/>
        <end position="156"/>
    </location>
</feature>
<evidence type="ECO:0000313" key="3">
    <source>
        <dbReference type="EMBL" id="TVM19312.1"/>
    </source>
</evidence>
<dbReference type="AlphaFoldDB" id="A0A7M3MHZ4"/>
<evidence type="ECO:0000313" key="4">
    <source>
        <dbReference type="Proteomes" id="UP000448292"/>
    </source>
</evidence>
<keyword evidence="1" id="KW-0472">Membrane</keyword>
<keyword evidence="4" id="KW-1185">Reference proteome</keyword>
<comment type="caution">
    <text evidence="3">The sequence shown here is derived from an EMBL/GenBank/DDBJ whole genome shotgun (WGS) entry which is preliminary data.</text>
</comment>
<dbReference type="NCBIfam" id="NF040863">
    <property type="entry name" value="HgcA_corrinoid"/>
    <property type="match status" value="1"/>
</dbReference>
<gene>
    <name evidence="3" type="ORF">DPQ33_02835</name>
</gene>
<feature type="transmembrane region" description="Helical" evidence="1">
    <location>
        <begin position="267"/>
        <end position="293"/>
    </location>
</feature>
<dbReference type="EMBL" id="QMIE01000002">
    <property type="protein sequence ID" value="TVM19312.1"/>
    <property type="molecule type" value="Genomic_DNA"/>
</dbReference>
<dbReference type="InterPro" id="IPR016041">
    <property type="entry name" value="Ac-CoA_synth_d_su_TIM-brl"/>
</dbReference>
<proteinExistence type="predicted"/>
<keyword evidence="1" id="KW-0812">Transmembrane</keyword>
<feature type="transmembrane region" description="Helical" evidence="1">
    <location>
        <begin position="221"/>
        <end position="247"/>
    </location>
</feature>
<feature type="transmembrane region" description="Helical" evidence="1">
    <location>
        <begin position="314"/>
        <end position="335"/>
    </location>
</feature>
<dbReference type="OrthoDB" id="2079583at2"/>